<dbReference type="Pfam" id="PF20750">
    <property type="entry name" value="PAP_NTPase"/>
    <property type="match status" value="1"/>
</dbReference>
<evidence type="ECO:0000256" key="9">
    <source>
        <dbReference type="ARBA" id="ARBA00022842"/>
    </source>
</evidence>
<comment type="cofactor">
    <cofactor evidence="13">
        <name>Mg(2+)</name>
        <dbReference type="ChEBI" id="CHEBI:18420"/>
    </cofactor>
    <text evidence="13">Binds 2 magnesium ions. Also active with manganese.</text>
</comment>
<dbReference type="GO" id="GO:0003723">
    <property type="term" value="F:RNA binding"/>
    <property type="evidence" value="ECO:0007669"/>
    <property type="project" value="UniProtKB-UniRule"/>
</dbReference>
<feature type="compositionally biased region" description="Polar residues" evidence="14">
    <location>
        <begin position="511"/>
        <end position="527"/>
    </location>
</feature>
<keyword evidence="10 11" id="KW-0539">Nucleus</keyword>
<feature type="binding site" evidence="13">
    <location>
        <position position="107"/>
    </location>
    <ligand>
        <name>Mg(2+)</name>
        <dbReference type="ChEBI" id="CHEBI:18420"/>
        <label>2</label>
        <note>catalytic</note>
    </ligand>
</feature>
<dbReference type="Gene3D" id="1.10.1410.10">
    <property type="match status" value="1"/>
</dbReference>
<evidence type="ECO:0000256" key="1">
    <source>
        <dbReference type="ARBA" id="ARBA00001936"/>
    </source>
</evidence>
<dbReference type="GO" id="GO:0046872">
    <property type="term" value="F:metal ion binding"/>
    <property type="evidence" value="ECO:0007669"/>
    <property type="project" value="UniProtKB-KW"/>
</dbReference>
<evidence type="ECO:0000256" key="15">
    <source>
        <dbReference type="SAM" id="Phobius"/>
    </source>
</evidence>
<feature type="binding site" evidence="13">
    <location>
        <position position="107"/>
    </location>
    <ligand>
        <name>Mg(2+)</name>
        <dbReference type="ChEBI" id="CHEBI:18420"/>
        <label>1</label>
        <note>catalytic</note>
    </ligand>
</feature>
<name>A0A1Y2CTR9_9FUNG</name>
<evidence type="ECO:0000256" key="2">
    <source>
        <dbReference type="ARBA" id="ARBA00004123"/>
    </source>
</evidence>
<dbReference type="SUPFAM" id="SSF55003">
    <property type="entry name" value="PAP/Archaeal CCA-adding enzyme, C-terminal domain"/>
    <property type="match status" value="1"/>
</dbReference>
<keyword evidence="5 11" id="KW-0808">Transferase</keyword>
<evidence type="ECO:0000256" key="6">
    <source>
        <dbReference type="ARBA" id="ARBA00022723"/>
    </source>
</evidence>
<feature type="binding site" evidence="12">
    <location>
        <position position="159"/>
    </location>
    <ligand>
        <name>ATP</name>
        <dbReference type="ChEBI" id="CHEBI:30616"/>
    </ligand>
</feature>
<feature type="region of interest" description="Disordered" evidence="14">
    <location>
        <begin position="506"/>
        <end position="541"/>
    </location>
</feature>
<dbReference type="GO" id="GO:1990817">
    <property type="term" value="F:poly(A) RNA polymerase activity"/>
    <property type="evidence" value="ECO:0007669"/>
    <property type="project" value="UniProtKB-UniRule"/>
</dbReference>
<dbReference type="InterPro" id="IPR014492">
    <property type="entry name" value="PolyA_polymerase"/>
</dbReference>
<dbReference type="InterPro" id="IPR007012">
    <property type="entry name" value="PolA_pol_cen_dom"/>
</dbReference>
<feature type="binding site" evidence="13">
    <location>
        <position position="105"/>
    </location>
    <ligand>
        <name>Mg(2+)</name>
        <dbReference type="ChEBI" id="CHEBI:18420"/>
        <label>1</label>
        <note>catalytic</note>
    </ligand>
</feature>
<feature type="binding site" evidence="12">
    <location>
        <begin position="92"/>
        <end position="94"/>
    </location>
    <ligand>
        <name>ATP</name>
        <dbReference type="ChEBI" id="CHEBI:30616"/>
    </ligand>
</feature>
<dbReference type="InterPro" id="IPR043519">
    <property type="entry name" value="NT_sf"/>
</dbReference>
<gene>
    <name evidence="19" type="ORF">BCR33DRAFT_694838</name>
</gene>
<dbReference type="Gene3D" id="3.30.70.330">
    <property type="match status" value="1"/>
</dbReference>
<sequence>MSRQFFPTKRTYLGVSEPLSTALPTAADKASTEALQRTVDKWMVVTKEEDAKRDQILNRLEALFREFVREICVRKKVDEGLANEAGGRIEPFGSYLLGVDDRDSDIDVVCVGPKFVTREDFFTGFVDVLNREPEVSVVVAVVDAFVPVVNLVFSGIEVDLVYVRVLHAKVDESLDLFDGSLLEHLDERCIRSLNGLRVSEEILSLVPDVSTFQLVLKYVKIWAKRRAVYSNIVGFLGGVAWAIAVARVCQLYPNAAASVVATKFFSTLFNWDWSQPLILKHIKEHDPLYNSYEVRRHLMPILTPSYPCMCATHNVTSSTFQTTLTELKRALLITEMISLGSATWSDVLDPSDYFEKYKHYIQIIVSSNSAALQFKWSGLVESRIRPLVLKLEMLSESVELVQPFSKSIDRAVACKTMEEAAAACTGSVPEMDYINPITTIYTSTFYIALQFGSSSEKSLNLSLPIQEFVDRVKGWDGFDMNSMGLVIHNLNSSEIPQNLLGESKSKGVKSTAISKQDVTNESTSNMNGEEHEDKRQCLDSPPAPAHPSGVLFIGGLDVTITEFRLKKIFEKFGQITKFEYHWHKVGREQVTPKVQPSSSFPMKIQALP</sequence>
<organism evidence="19 20">
    <name type="scientific">Rhizoclosmatium globosum</name>
    <dbReference type="NCBI Taxonomy" id="329046"/>
    <lineage>
        <taxon>Eukaryota</taxon>
        <taxon>Fungi</taxon>
        <taxon>Fungi incertae sedis</taxon>
        <taxon>Chytridiomycota</taxon>
        <taxon>Chytridiomycota incertae sedis</taxon>
        <taxon>Chytridiomycetes</taxon>
        <taxon>Chytridiales</taxon>
        <taxon>Chytriomycetaceae</taxon>
        <taxon>Rhizoclosmatium</taxon>
    </lineage>
</organism>
<evidence type="ECO:0000256" key="13">
    <source>
        <dbReference type="PIRSR" id="PIRSR018425-2"/>
    </source>
</evidence>
<dbReference type="InterPro" id="IPR035979">
    <property type="entry name" value="RBD_domain_sf"/>
</dbReference>
<evidence type="ECO:0000256" key="5">
    <source>
        <dbReference type="ARBA" id="ARBA00022679"/>
    </source>
</evidence>
<feature type="binding site" evidence="13">
    <location>
        <position position="159"/>
    </location>
    <ligand>
        <name>Mg(2+)</name>
        <dbReference type="ChEBI" id="CHEBI:18420"/>
        <label>2</label>
        <note>catalytic</note>
    </ligand>
</feature>
<keyword evidence="6 13" id="KW-0479">Metal-binding</keyword>
<feature type="binding site" evidence="12">
    <location>
        <begin position="105"/>
        <end position="107"/>
    </location>
    <ligand>
        <name>ATP</name>
        <dbReference type="ChEBI" id="CHEBI:30616"/>
    </ligand>
</feature>
<feature type="domain" description="Poly(A) polymerase RNA-binding" evidence="16">
    <location>
        <begin position="352"/>
        <end position="506"/>
    </location>
</feature>
<keyword evidence="8 11" id="KW-0067">ATP-binding</keyword>
<dbReference type="AlphaFoldDB" id="A0A1Y2CTR9"/>
<evidence type="ECO:0000256" key="14">
    <source>
        <dbReference type="SAM" id="MobiDB-lite"/>
    </source>
</evidence>
<evidence type="ECO:0000256" key="12">
    <source>
        <dbReference type="PIRSR" id="PIRSR018425-1"/>
    </source>
</evidence>
<keyword evidence="9 13" id="KW-0460">Magnesium</keyword>
<dbReference type="InterPro" id="IPR012677">
    <property type="entry name" value="Nucleotide-bd_a/b_plait_sf"/>
</dbReference>
<comment type="similarity">
    <text evidence="3 11">Belongs to the poly(A) polymerase family.</text>
</comment>
<evidence type="ECO:0000259" key="17">
    <source>
        <dbReference type="Pfam" id="PF04928"/>
    </source>
</evidence>
<accession>A0A1Y2CTR9</accession>
<evidence type="ECO:0000259" key="16">
    <source>
        <dbReference type="Pfam" id="PF04926"/>
    </source>
</evidence>
<comment type="cofactor">
    <cofactor evidence="1">
        <name>Mn(2+)</name>
        <dbReference type="ChEBI" id="CHEBI:29035"/>
    </cofactor>
</comment>
<dbReference type="GO" id="GO:0006397">
    <property type="term" value="P:mRNA processing"/>
    <property type="evidence" value="ECO:0007669"/>
    <property type="project" value="UniProtKB-KW"/>
</dbReference>
<keyword evidence="15" id="KW-0812">Transmembrane</keyword>
<keyword evidence="15" id="KW-0472">Membrane</keyword>
<evidence type="ECO:0000313" key="19">
    <source>
        <dbReference type="EMBL" id="ORY50382.1"/>
    </source>
</evidence>
<dbReference type="Gene3D" id="3.30.70.590">
    <property type="entry name" value="Poly(A) polymerase predicted RNA binding domain"/>
    <property type="match status" value="1"/>
</dbReference>
<dbReference type="SUPFAM" id="SSF81631">
    <property type="entry name" value="PAP/OAS1 substrate-binding domain"/>
    <property type="match status" value="1"/>
</dbReference>
<evidence type="ECO:0000256" key="11">
    <source>
        <dbReference type="PIRNR" id="PIRNR018425"/>
    </source>
</evidence>
<dbReference type="GO" id="GO:0005524">
    <property type="term" value="F:ATP binding"/>
    <property type="evidence" value="ECO:0007669"/>
    <property type="project" value="UniProtKB-UniRule"/>
</dbReference>
<comment type="catalytic activity">
    <reaction evidence="11">
        <text>RNA(n) + ATP = RNA(n)-3'-adenine ribonucleotide + diphosphate</text>
        <dbReference type="Rhea" id="RHEA:11332"/>
        <dbReference type="Rhea" id="RHEA-COMP:14527"/>
        <dbReference type="Rhea" id="RHEA-COMP:17347"/>
        <dbReference type="ChEBI" id="CHEBI:30616"/>
        <dbReference type="ChEBI" id="CHEBI:33019"/>
        <dbReference type="ChEBI" id="CHEBI:140395"/>
        <dbReference type="ChEBI" id="CHEBI:173115"/>
        <dbReference type="EC" id="2.7.7.19"/>
    </reaction>
</comment>
<dbReference type="GO" id="GO:0005634">
    <property type="term" value="C:nucleus"/>
    <property type="evidence" value="ECO:0007669"/>
    <property type="project" value="UniProtKB-SubCell"/>
</dbReference>
<evidence type="ECO:0000313" key="20">
    <source>
        <dbReference type="Proteomes" id="UP000193642"/>
    </source>
</evidence>
<dbReference type="STRING" id="329046.A0A1Y2CTR9"/>
<dbReference type="Proteomes" id="UP000193642">
    <property type="component" value="Unassembled WGS sequence"/>
</dbReference>
<dbReference type="EC" id="2.7.7.19" evidence="11"/>
<evidence type="ECO:0000256" key="8">
    <source>
        <dbReference type="ARBA" id="ARBA00022840"/>
    </source>
</evidence>
<dbReference type="CDD" id="cd05402">
    <property type="entry name" value="NT_PAP_TUTase"/>
    <property type="match status" value="1"/>
</dbReference>
<dbReference type="OrthoDB" id="6730379at2759"/>
<comment type="function">
    <text evidence="11">Polymerase that creates the 3'-poly(A) tail of mRNA's.</text>
</comment>
<dbReference type="Pfam" id="PF04926">
    <property type="entry name" value="PAP_RNA-bind"/>
    <property type="match status" value="1"/>
</dbReference>
<evidence type="ECO:0000256" key="4">
    <source>
        <dbReference type="ARBA" id="ARBA00022664"/>
    </source>
</evidence>
<reference evidence="19 20" key="1">
    <citation type="submission" date="2016-07" db="EMBL/GenBank/DDBJ databases">
        <title>Pervasive Adenine N6-methylation of Active Genes in Fungi.</title>
        <authorList>
            <consortium name="DOE Joint Genome Institute"/>
            <person name="Mondo S.J."/>
            <person name="Dannebaum R.O."/>
            <person name="Kuo R.C."/>
            <person name="Labutti K."/>
            <person name="Haridas S."/>
            <person name="Kuo A."/>
            <person name="Salamov A."/>
            <person name="Ahrendt S.R."/>
            <person name="Lipzen A."/>
            <person name="Sullivan W."/>
            <person name="Andreopoulos W.B."/>
            <person name="Clum A."/>
            <person name="Lindquist E."/>
            <person name="Daum C."/>
            <person name="Ramamoorthy G.K."/>
            <person name="Gryganskyi A."/>
            <person name="Culley D."/>
            <person name="Magnuson J.K."/>
            <person name="James T.Y."/>
            <person name="O'Malley M.A."/>
            <person name="Stajich J.E."/>
            <person name="Spatafora J.W."/>
            <person name="Visel A."/>
            <person name="Grigoriev I.V."/>
        </authorList>
    </citation>
    <scope>NUCLEOTIDE SEQUENCE [LARGE SCALE GENOMIC DNA]</scope>
    <source>
        <strain evidence="19 20">JEL800</strain>
    </source>
</reference>
<evidence type="ECO:0000256" key="3">
    <source>
        <dbReference type="ARBA" id="ARBA00010912"/>
    </source>
</evidence>
<keyword evidence="4 11" id="KW-0507">mRNA processing</keyword>
<evidence type="ECO:0000256" key="7">
    <source>
        <dbReference type="ARBA" id="ARBA00022741"/>
    </source>
</evidence>
<dbReference type="PANTHER" id="PTHR10682:SF10">
    <property type="entry name" value="POLYNUCLEOTIDE ADENYLYLTRANSFERASE"/>
    <property type="match status" value="1"/>
</dbReference>
<feature type="binding site" evidence="12">
    <location>
        <position position="229"/>
    </location>
    <ligand>
        <name>ATP</name>
        <dbReference type="ChEBI" id="CHEBI:30616"/>
    </ligand>
</feature>
<protein>
    <recommendedName>
        <fullName evidence="11">Poly(A) polymerase</fullName>
        <ecNumber evidence="11">2.7.7.19</ecNumber>
    </recommendedName>
</protein>
<keyword evidence="15" id="KW-1133">Transmembrane helix</keyword>
<dbReference type="InterPro" id="IPR011068">
    <property type="entry name" value="NuclTrfase_I-like_C"/>
</dbReference>
<dbReference type="InterPro" id="IPR048840">
    <property type="entry name" value="PolA_pol_NTPase"/>
</dbReference>
<dbReference type="GO" id="GO:0031123">
    <property type="term" value="P:RNA 3'-end processing"/>
    <property type="evidence" value="ECO:0007669"/>
    <property type="project" value="InterPro"/>
</dbReference>
<dbReference type="SUPFAM" id="SSF54928">
    <property type="entry name" value="RNA-binding domain, RBD"/>
    <property type="match status" value="1"/>
</dbReference>
<feature type="domain" description="Poly(A) polymerase nucleotidyltransferase" evidence="18">
    <location>
        <begin position="14"/>
        <end position="206"/>
    </location>
</feature>
<feature type="domain" description="Poly(A) polymerase central" evidence="17">
    <location>
        <begin position="211"/>
        <end position="349"/>
    </location>
</feature>
<dbReference type="FunFam" id="1.10.1410.10:FF:000001">
    <property type="entry name" value="Putative poly(A) polymerase gamma"/>
    <property type="match status" value="1"/>
</dbReference>
<proteinExistence type="inferred from homology"/>
<comment type="subcellular location">
    <subcellularLocation>
        <location evidence="2 11">Nucleus</location>
    </subcellularLocation>
</comment>
<feature type="binding site" evidence="12">
    <location>
        <begin position="238"/>
        <end position="239"/>
    </location>
    <ligand>
        <name>ATP</name>
        <dbReference type="ChEBI" id="CHEBI:30616"/>
    </ligand>
</feature>
<keyword evidence="7 11" id="KW-0547">Nucleotide-binding</keyword>
<comment type="caution">
    <text evidence="19">The sequence shown here is derived from an EMBL/GenBank/DDBJ whole genome shotgun (WGS) entry which is preliminary data.</text>
</comment>
<dbReference type="PIRSF" id="PIRSF018425">
    <property type="entry name" value="PolyA_polymerase"/>
    <property type="match status" value="1"/>
</dbReference>
<dbReference type="InterPro" id="IPR007010">
    <property type="entry name" value="PolA_pol_RNA-bd_dom"/>
</dbReference>
<feature type="transmembrane region" description="Helical" evidence="15">
    <location>
        <begin position="227"/>
        <end position="246"/>
    </location>
</feature>
<dbReference type="EMBL" id="MCGO01000007">
    <property type="protein sequence ID" value="ORY50382.1"/>
    <property type="molecule type" value="Genomic_DNA"/>
</dbReference>
<feature type="binding site" evidence="13">
    <location>
        <position position="105"/>
    </location>
    <ligand>
        <name>Mg(2+)</name>
        <dbReference type="ChEBI" id="CHEBI:18420"/>
        <label>2</label>
        <note>catalytic</note>
    </ligand>
</feature>
<evidence type="ECO:0000259" key="18">
    <source>
        <dbReference type="Pfam" id="PF20750"/>
    </source>
</evidence>
<keyword evidence="20" id="KW-1185">Reference proteome</keyword>
<evidence type="ECO:0000256" key="10">
    <source>
        <dbReference type="ARBA" id="ARBA00023242"/>
    </source>
</evidence>
<feature type="compositionally biased region" description="Basic and acidic residues" evidence="14">
    <location>
        <begin position="528"/>
        <end position="537"/>
    </location>
</feature>
<dbReference type="PANTHER" id="PTHR10682">
    <property type="entry name" value="POLY A POLYMERASE"/>
    <property type="match status" value="1"/>
</dbReference>
<dbReference type="SUPFAM" id="SSF81301">
    <property type="entry name" value="Nucleotidyltransferase"/>
    <property type="match status" value="1"/>
</dbReference>
<feature type="binding site" evidence="12">
    <location>
        <position position="220"/>
    </location>
    <ligand>
        <name>ATP</name>
        <dbReference type="ChEBI" id="CHEBI:30616"/>
    </ligand>
</feature>
<dbReference type="Pfam" id="PF04928">
    <property type="entry name" value="PAP_central"/>
    <property type="match status" value="1"/>
</dbReference>
<dbReference type="Gene3D" id="3.30.460.10">
    <property type="entry name" value="Beta Polymerase, domain 2"/>
    <property type="match status" value="1"/>
</dbReference>
<dbReference type="FunFam" id="3.30.460.10:FF:000002">
    <property type="entry name" value="Poly(A) polymerase alpha, putative"/>
    <property type="match status" value="1"/>
</dbReference>